<dbReference type="Proteomes" id="UP000226192">
    <property type="component" value="Unassembled WGS sequence"/>
</dbReference>
<dbReference type="AlphaFoldDB" id="A0A2C5Y0I3"/>
<reference evidence="2 3" key="1">
    <citation type="submission" date="2017-06" db="EMBL/GenBank/DDBJ databases">
        <title>Ant-infecting Ophiocordyceps genomes reveal a high diversity of potential behavioral manipulation genes and a possible major role for enterotoxins.</title>
        <authorList>
            <person name="De Bekker C."/>
            <person name="Evans H.C."/>
            <person name="Brachmann A."/>
            <person name="Hughes D.P."/>
        </authorList>
    </citation>
    <scope>NUCLEOTIDE SEQUENCE [LARGE SCALE GENOMIC DNA]</scope>
    <source>
        <strain evidence="2 3">Map64</strain>
    </source>
</reference>
<name>A0A2C5Y0I3_9HYPO</name>
<dbReference type="PANTHER" id="PTHR43272">
    <property type="entry name" value="LONG-CHAIN-FATTY-ACID--COA LIGASE"/>
    <property type="match status" value="1"/>
</dbReference>
<evidence type="ECO:0000313" key="2">
    <source>
        <dbReference type="EMBL" id="PHH60484.1"/>
    </source>
</evidence>
<proteinExistence type="predicted"/>
<dbReference type="InterPro" id="IPR000873">
    <property type="entry name" value="AMP-dep_synth/lig_dom"/>
</dbReference>
<dbReference type="EMBL" id="NJET01000144">
    <property type="protein sequence ID" value="PHH60484.1"/>
    <property type="molecule type" value="Genomic_DNA"/>
</dbReference>
<comment type="caution">
    <text evidence="2">The sequence shown here is derived from an EMBL/GenBank/DDBJ whole genome shotgun (WGS) entry which is preliminary data.</text>
</comment>
<evidence type="ECO:0000259" key="1">
    <source>
        <dbReference type="Pfam" id="PF00501"/>
    </source>
</evidence>
<feature type="domain" description="AMP-dependent synthetase/ligase" evidence="1">
    <location>
        <begin position="135"/>
        <end position="539"/>
    </location>
</feature>
<dbReference type="GO" id="GO:0016020">
    <property type="term" value="C:membrane"/>
    <property type="evidence" value="ECO:0007669"/>
    <property type="project" value="TreeGrafter"/>
</dbReference>
<gene>
    <name evidence="2" type="ORF">CDD81_1615</name>
</gene>
<dbReference type="PANTHER" id="PTHR43272:SF11">
    <property type="entry name" value="AMP-DEPENDENT SYNTHETASE_LIGASE DOMAIN-CONTAINING PROTEIN"/>
    <property type="match status" value="1"/>
</dbReference>
<dbReference type="STRING" id="1399860.A0A2C5Y0I3"/>
<dbReference type="Pfam" id="PF00501">
    <property type="entry name" value="AMP-binding"/>
    <property type="match status" value="1"/>
</dbReference>
<protein>
    <recommendedName>
        <fullName evidence="1">AMP-dependent synthetase/ligase domain-containing protein</fullName>
    </recommendedName>
</protein>
<dbReference type="Gene3D" id="3.40.50.12780">
    <property type="entry name" value="N-terminal domain of ligase-like"/>
    <property type="match status" value="1"/>
</dbReference>
<evidence type="ECO:0000313" key="3">
    <source>
        <dbReference type="Proteomes" id="UP000226192"/>
    </source>
</evidence>
<dbReference type="InterPro" id="IPR042099">
    <property type="entry name" value="ANL_N_sf"/>
</dbReference>
<dbReference type="OrthoDB" id="4138492at2759"/>
<dbReference type="GO" id="GO:0004467">
    <property type="term" value="F:long-chain fatty acid-CoA ligase activity"/>
    <property type="evidence" value="ECO:0007669"/>
    <property type="project" value="TreeGrafter"/>
</dbReference>
<sequence>MTLLETLDSGVTDLLGQWNIYSTALATLLVALVSYHLVLSGRDADVHPLLLARQTVPSTVRNPGESPVYRAHGAPHGMPLATGLGVRDPDAPKWSRGRDGDLRDVWRQAVASSAVRGRFLTVHGSQNVVEHKLDDVTRQINIVGRHLVDAGATKVAIYLPNSVELLVALFACSFYTSLTPLLVPSDASNDELVSMLGASAADAIIAAPGTFTLETVAKTLPSLRQIIWVVDPGNRHMDWNTAPDSVGSSSLKSDTWHDIVANSHALIGTELPPLDPNSQPHDVVTFWRTKAGQEAEVVRFSHANIVAGMAGQISAIPTRARLSHSDLFLPAESLTDMYTLVATLVAIYSNASVALNSVAGPTADLVLACQGVAPTVVAASSQALAKVHAESMAKLGSALAKWSHRMATSSLASQGIFPSTNLLSGCAAAARPVLGSVPGKLRLILVAHRAGSSDAPLSTQALADLRVLTGARIVQALLAARVAGAVCQTALFDYRIDPSPEGHFGPPTTSLEIFLRDKDGYKTTDDLIEGCIVARGPCVSGQEACIGIMGRIRHDLTLGYICPNSSK</sequence>
<organism evidence="2 3">
    <name type="scientific">Ophiocordyceps australis</name>
    <dbReference type="NCBI Taxonomy" id="1399860"/>
    <lineage>
        <taxon>Eukaryota</taxon>
        <taxon>Fungi</taxon>
        <taxon>Dikarya</taxon>
        <taxon>Ascomycota</taxon>
        <taxon>Pezizomycotina</taxon>
        <taxon>Sordariomycetes</taxon>
        <taxon>Hypocreomycetidae</taxon>
        <taxon>Hypocreales</taxon>
        <taxon>Ophiocordycipitaceae</taxon>
        <taxon>Ophiocordyceps</taxon>
    </lineage>
</organism>
<dbReference type="GO" id="GO:0005783">
    <property type="term" value="C:endoplasmic reticulum"/>
    <property type="evidence" value="ECO:0007669"/>
    <property type="project" value="TreeGrafter"/>
</dbReference>
<accession>A0A2C5Y0I3</accession>
<dbReference type="SUPFAM" id="SSF56801">
    <property type="entry name" value="Acetyl-CoA synthetase-like"/>
    <property type="match status" value="1"/>
</dbReference>
<keyword evidence="3" id="KW-1185">Reference proteome</keyword>